<evidence type="ECO:0000313" key="3">
    <source>
        <dbReference type="Proteomes" id="UP000245946"/>
    </source>
</evidence>
<dbReference type="EMBL" id="KZ819295">
    <property type="protein sequence ID" value="PWN97445.1"/>
    <property type="molecule type" value="Genomic_DNA"/>
</dbReference>
<feature type="compositionally biased region" description="Low complexity" evidence="1">
    <location>
        <begin position="45"/>
        <end position="66"/>
    </location>
</feature>
<feature type="region of interest" description="Disordered" evidence="1">
    <location>
        <begin position="38"/>
        <end position="67"/>
    </location>
</feature>
<sequence length="229" mass="25002">MQGAPKLTLSDGLPRSGNDGERHALRKHACRLARLRQPTVPQQPLLPARSRAASPRWGARRPAPAARRLHCRPRHRTPTACSAAAPTQRASAAQSRAAVSRRKADAAAPARWATQAAGARCTAAARLIPPSSKRHQRAMLPTRQPQLRAAPRASSAHETMPTGQGRSPPPSRGVRLRTSMRHPWGKIPSAMTCPTVRRSACIRAAALARQQRHCRRTGNRARRLRAIRS</sequence>
<feature type="region of interest" description="Disordered" evidence="1">
    <location>
        <begin position="1"/>
        <end position="24"/>
    </location>
</feature>
<dbReference type="RefSeq" id="XP_025597724.1">
    <property type="nucleotide sequence ID" value="XM_025745711.1"/>
</dbReference>
<feature type="region of interest" description="Disordered" evidence="1">
    <location>
        <begin position="132"/>
        <end position="176"/>
    </location>
</feature>
<protein>
    <submittedName>
        <fullName evidence="2">Uncharacterized protein</fullName>
    </submittedName>
</protein>
<name>A0A316ZB05_9BASI</name>
<keyword evidence="3" id="KW-1185">Reference proteome</keyword>
<evidence type="ECO:0000256" key="1">
    <source>
        <dbReference type="SAM" id="MobiDB-lite"/>
    </source>
</evidence>
<proteinExistence type="predicted"/>
<organism evidence="2 3">
    <name type="scientific">Tilletiopsis washingtonensis</name>
    <dbReference type="NCBI Taxonomy" id="58919"/>
    <lineage>
        <taxon>Eukaryota</taxon>
        <taxon>Fungi</taxon>
        <taxon>Dikarya</taxon>
        <taxon>Basidiomycota</taxon>
        <taxon>Ustilaginomycotina</taxon>
        <taxon>Exobasidiomycetes</taxon>
        <taxon>Entylomatales</taxon>
        <taxon>Entylomatales incertae sedis</taxon>
        <taxon>Tilletiopsis</taxon>
    </lineage>
</organism>
<reference evidence="2 3" key="1">
    <citation type="journal article" date="2018" name="Mol. Biol. Evol.">
        <title>Broad Genomic Sampling Reveals a Smut Pathogenic Ancestry of the Fungal Clade Ustilaginomycotina.</title>
        <authorList>
            <person name="Kijpornyongpan T."/>
            <person name="Mondo S.J."/>
            <person name="Barry K."/>
            <person name="Sandor L."/>
            <person name="Lee J."/>
            <person name="Lipzen A."/>
            <person name="Pangilinan J."/>
            <person name="LaButti K."/>
            <person name="Hainaut M."/>
            <person name="Henrissat B."/>
            <person name="Grigoriev I.V."/>
            <person name="Spatafora J.W."/>
            <person name="Aime M.C."/>
        </authorList>
    </citation>
    <scope>NUCLEOTIDE SEQUENCE [LARGE SCALE GENOMIC DNA]</scope>
    <source>
        <strain evidence="2 3">MCA 4186</strain>
    </source>
</reference>
<dbReference type="Proteomes" id="UP000245946">
    <property type="component" value="Unassembled WGS sequence"/>
</dbReference>
<accession>A0A316ZB05</accession>
<dbReference type="GeneID" id="37273255"/>
<evidence type="ECO:0000313" key="2">
    <source>
        <dbReference type="EMBL" id="PWN97445.1"/>
    </source>
</evidence>
<gene>
    <name evidence="2" type="ORF">FA09DRAFT_54605</name>
</gene>
<dbReference type="AlphaFoldDB" id="A0A316ZB05"/>